<dbReference type="PANTHER" id="PTHR10794">
    <property type="entry name" value="ABHYDROLASE DOMAIN-CONTAINING PROTEIN"/>
    <property type="match status" value="1"/>
</dbReference>
<dbReference type="OrthoDB" id="332676at2"/>
<sequence length="351" mass="39970">MFPIFKPARLLRNPHLQTILPAFFTELLPAYAARQHRINLSDGDQVVLHDDEPEQWQDGDPIVLMTHGLTGSYLSSYLVRLSDKLNKMGFRTFRKDLRNCGAGFGLARFPYHAGRSQDLLESIEYIHQMAPNSPISLVGYSLSGNIVLRTLAEDPDSLPEHLVTAVAVNPPIDLHLSVQALDSILGRFYDRYFTKRLMKHIQLLSEHDPIHDQIKFDRIPQTVYELDDAYTAPMSGFDSAEHYYAETSSRQIMSQIRLPSLLLTANDDPLIPVRMFEGLDTHPAVTLHVAPHGGHLGYRGKRGGDPDHHWMDWRILEWLDKHGRPNPEKPSAVPAPHHHRRKTECHLQSDC</sequence>
<evidence type="ECO:0000313" key="5">
    <source>
        <dbReference type="EMBL" id="QDU78808.1"/>
    </source>
</evidence>
<name>A0A518CHV0_9PLAN</name>
<dbReference type="GO" id="GO:0047372">
    <property type="term" value="F:monoacylglycerol lipase activity"/>
    <property type="evidence" value="ECO:0007669"/>
    <property type="project" value="TreeGrafter"/>
</dbReference>
<reference evidence="5 6" key="1">
    <citation type="submission" date="2019-02" db="EMBL/GenBank/DDBJ databases">
        <title>Deep-cultivation of Planctomycetes and their phenomic and genomic characterization uncovers novel biology.</title>
        <authorList>
            <person name="Wiegand S."/>
            <person name="Jogler M."/>
            <person name="Boedeker C."/>
            <person name="Pinto D."/>
            <person name="Vollmers J."/>
            <person name="Rivas-Marin E."/>
            <person name="Kohn T."/>
            <person name="Peeters S.H."/>
            <person name="Heuer A."/>
            <person name="Rast P."/>
            <person name="Oberbeckmann S."/>
            <person name="Bunk B."/>
            <person name="Jeske O."/>
            <person name="Meyerdierks A."/>
            <person name="Storesund J.E."/>
            <person name="Kallscheuer N."/>
            <person name="Luecker S."/>
            <person name="Lage O.M."/>
            <person name="Pohl T."/>
            <person name="Merkel B.J."/>
            <person name="Hornburger P."/>
            <person name="Mueller R.-W."/>
            <person name="Bruemmer F."/>
            <person name="Labrenz M."/>
            <person name="Spormann A.M."/>
            <person name="Op den Camp H."/>
            <person name="Overmann J."/>
            <person name="Amann R."/>
            <person name="Jetten M.S.M."/>
            <person name="Mascher T."/>
            <person name="Medema M.H."/>
            <person name="Devos D.P."/>
            <person name="Kaster A.-K."/>
            <person name="Ovreas L."/>
            <person name="Rohde M."/>
            <person name="Galperin M.Y."/>
            <person name="Jogler C."/>
        </authorList>
    </citation>
    <scope>NUCLEOTIDE SEQUENCE [LARGE SCALE GENOMIC DNA]</scope>
    <source>
        <strain evidence="5 6">Pla110</strain>
    </source>
</reference>
<organism evidence="5 6">
    <name type="scientific">Polystyrenella longa</name>
    <dbReference type="NCBI Taxonomy" id="2528007"/>
    <lineage>
        <taxon>Bacteria</taxon>
        <taxon>Pseudomonadati</taxon>
        <taxon>Planctomycetota</taxon>
        <taxon>Planctomycetia</taxon>
        <taxon>Planctomycetales</taxon>
        <taxon>Planctomycetaceae</taxon>
        <taxon>Polystyrenella</taxon>
    </lineage>
</organism>
<proteinExistence type="inferred from homology"/>
<accession>A0A518CHV0</accession>
<feature type="region of interest" description="Disordered" evidence="3">
    <location>
        <begin position="324"/>
        <end position="351"/>
    </location>
</feature>
<dbReference type="Proteomes" id="UP000317178">
    <property type="component" value="Chromosome"/>
</dbReference>
<keyword evidence="6" id="KW-1185">Reference proteome</keyword>
<evidence type="ECO:0000256" key="1">
    <source>
        <dbReference type="ARBA" id="ARBA00010884"/>
    </source>
</evidence>
<dbReference type="Gene3D" id="3.40.50.1820">
    <property type="entry name" value="alpha/beta hydrolase"/>
    <property type="match status" value="1"/>
</dbReference>
<dbReference type="PANTHER" id="PTHR10794:SF63">
    <property type="entry name" value="ALPHA_BETA HYDROLASE 1, ISOFORM A"/>
    <property type="match status" value="1"/>
</dbReference>
<dbReference type="InterPro" id="IPR000073">
    <property type="entry name" value="AB_hydrolase_1"/>
</dbReference>
<dbReference type="Pfam" id="PF00561">
    <property type="entry name" value="Abhydrolase_1"/>
    <property type="match status" value="1"/>
</dbReference>
<evidence type="ECO:0000256" key="3">
    <source>
        <dbReference type="SAM" id="MobiDB-lite"/>
    </source>
</evidence>
<comment type="similarity">
    <text evidence="1">Belongs to the AB hydrolase superfamily. AB hydrolase 4 family.</text>
</comment>
<protein>
    <submittedName>
        <fullName evidence="5">Arylesterase</fullName>
        <ecNumber evidence="5">3.1.1.2</ecNumber>
    </submittedName>
</protein>
<feature type="active site" description="Charge relay system" evidence="2">
    <location>
        <position position="295"/>
    </location>
</feature>
<dbReference type="EC" id="3.1.1.2" evidence="5"/>
<dbReference type="InterPro" id="IPR012020">
    <property type="entry name" value="ABHD4"/>
</dbReference>
<dbReference type="PIRSF" id="PIRSF005211">
    <property type="entry name" value="Ab_hydro_YheT"/>
    <property type="match status" value="1"/>
</dbReference>
<dbReference type="GO" id="GO:0034338">
    <property type="term" value="F:short-chain carboxylesterase activity"/>
    <property type="evidence" value="ECO:0007669"/>
    <property type="project" value="TreeGrafter"/>
</dbReference>
<dbReference type="EMBL" id="CP036281">
    <property type="protein sequence ID" value="QDU78808.1"/>
    <property type="molecule type" value="Genomic_DNA"/>
</dbReference>
<evidence type="ECO:0000256" key="2">
    <source>
        <dbReference type="PIRSR" id="PIRSR005211-1"/>
    </source>
</evidence>
<dbReference type="InterPro" id="IPR050960">
    <property type="entry name" value="AB_hydrolase_4_sf"/>
</dbReference>
<evidence type="ECO:0000259" key="4">
    <source>
        <dbReference type="Pfam" id="PF00561"/>
    </source>
</evidence>
<feature type="active site" description="Charge relay system" evidence="2">
    <location>
        <position position="268"/>
    </location>
</feature>
<evidence type="ECO:0000313" key="6">
    <source>
        <dbReference type="Proteomes" id="UP000317178"/>
    </source>
</evidence>
<dbReference type="InterPro" id="IPR029058">
    <property type="entry name" value="AB_hydrolase_fold"/>
</dbReference>
<dbReference type="RefSeq" id="WP_144992846.1">
    <property type="nucleotide sequence ID" value="NZ_CP036281.1"/>
</dbReference>
<dbReference type="GO" id="GO:0004064">
    <property type="term" value="F:arylesterase activity"/>
    <property type="evidence" value="ECO:0007669"/>
    <property type="project" value="UniProtKB-EC"/>
</dbReference>
<dbReference type="AlphaFoldDB" id="A0A518CHV0"/>
<dbReference type="KEGG" id="plon:Pla110_05120"/>
<feature type="active site" description="Charge relay system" evidence="2">
    <location>
        <position position="141"/>
    </location>
</feature>
<dbReference type="SUPFAM" id="SSF53474">
    <property type="entry name" value="alpha/beta-Hydrolases"/>
    <property type="match status" value="1"/>
</dbReference>
<gene>
    <name evidence="5" type="ORF">Pla110_05120</name>
</gene>
<feature type="domain" description="AB hydrolase-1" evidence="4">
    <location>
        <begin position="61"/>
        <end position="297"/>
    </location>
</feature>
<keyword evidence="5" id="KW-0378">Hydrolase</keyword>